<organism evidence="1 2">
    <name type="scientific">Pseudomonas mandelii JR-1</name>
    <dbReference type="NCBI Taxonomy" id="1147786"/>
    <lineage>
        <taxon>Bacteria</taxon>
        <taxon>Pseudomonadati</taxon>
        <taxon>Pseudomonadota</taxon>
        <taxon>Gammaproteobacteria</taxon>
        <taxon>Pseudomonadales</taxon>
        <taxon>Pseudomonadaceae</taxon>
        <taxon>Pseudomonas</taxon>
    </lineage>
</organism>
<dbReference type="EMBL" id="CP005961">
    <property type="protein sequence ID" value="AHZ73647.1"/>
    <property type="molecule type" value="Genomic_DNA"/>
</dbReference>
<dbReference type="Proteomes" id="UP000026913">
    <property type="component" value="Plasmid unnamed"/>
</dbReference>
<sequence>MLTRQTIATGLGIGSLLLIGFSAAVSNGFLAAAIPTELIGLSGQKKGCAANLESMSQMSLAEIHPPDRTLIHDANAGAYCNEVLPRHNTL</sequence>
<gene>
    <name evidence="1" type="ORF">OU5_P0395</name>
</gene>
<dbReference type="HOGENOM" id="CLU_2438496_0_0_6"/>
<proteinExistence type="predicted"/>
<evidence type="ECO:0000313" key="2">
    <source>
        <dbReference type="Proteomes" id="UP000026913"/>
    </source>
</evidence>
<evidence type="ECO:0000313" key="1">
    <source>
        <dbReference type="EMBL" id="AHZ73647.1"/>
    </source>
</evidence>
<protein>
    <submittedName>
        <fullName evidence="1">Uncharacterized protein</fullName>
    </submittedName>
</protein>
<dbReference type="KEGG" id="pman:OU5_P0395"/>
<keyword evidence="1" id="KW-0614">Plasmid</keyword>
<reference evidence="1 2" key="1">
    <citation type="journal article" date="2012" name="J. Bacteriol.">
        <title>Genome sequence of cold-adapted Pseudomonas mandelii strain JR-1.</title>
        <authorList>
            <person name="Jang S.H."/>
            <person name="Kim J."/>
            <person name="Kim J."/>
            <person name="Hong S."/>
            <person name="Lee C."/>
        </authorList>
    </citation>
    <scope>NUCLEOTIDE SEQUENCE [LARGE SCALE GENOMIC DNA]</scope>
    <source>
        <strain evidence="1 2">JR-1</strain>
        <plasmid evidence="2">Plasmid</plasmid>
    </source>
</reference>
<name>A0A024ELJ1_9PSED</name>
<accession>A0A024ELJ1</accession>
<geneLocation type="plasmid" evidence="2"/>
<dbReference type="AlphaFoldDB" id="A0A024ELJ1"/>